<dbReference type="RefSeq" id="WP_066661619.1">
    <property type="nucleotide sequence ID" value="NZ_CP011402.1"/>
</dbReference>
<name>A0A172RXR3_9ACTN</name>
<keyword evidence="1" id="KW-0175">Coiled coil</keyword>
<organism evidence="2 3">
    <name type="scientific">Denitrobacterium detoxificans</name>
    <dbReference type="NCBI Taxonomy" id="79604"/>
    <lineage>
        <taxon>Bacteria</taxon>
        <taxon>Bacillati</taxon>
        <taxon>Actinomycetota</taxon>
        <taxon>Coriobacteriia</taxon>
        <taxon>Eggerthellales</taxon>
        <taxon>Eggerthellaceae</taxon>
        <taxon>Denitrobacterium</taxon>
    </lineage>
</organism>
<evidence type="ECO:0000313" key="3">
    <source>
        <dbReference type="Proteomes" id="UP000182975"/>
    </source>
</evidence>
<dbReference type="KEGG" id="ddt:AAY81_03935"/>
<evidence type="ECO:0000313" key="2">
    <source>
        <dbReference type="EMBL" id="SEP00718.1"/>
    </source>
</evidence>
<gene>
    <name evidence="2" type="ORF">SAMN02910314_01895</name>
</gene>
<dbReference type="EMBL" id="FOEC01000018">
    <property type="protein sequence ID" value="SEP00718.1"/>
    <property type="molecule type" value="Genomic_DNA"/>
</dbReference>
<dbReference type="Proteomes" id="UP000182975">
    <property type="component" value="Unassembled WGS sequence"/>
</dbReference>
<proteinExistence type="predicted"/>
<evidence type="ECO:0000256" key="1">
    <source>
        <dbReference type="SAM" id="Coils"/>
    </source>
</evidence>
<keyword evidence="3" id="KW-1185">Reference proteome</keyword>
<accession>A0A172RXR3</accession>
<protein>
    <submittedName>
        <fullName evidence="2">Uncharacterized protein</fullName>
    </submittedName>
</protein>
<dbReference type="AlphaFoldDB" id="A0A172RXR3"/>
<reference evidence="3" key="1">
    <citation type="submission" date="2016-10" db="EMBL/GenBank/DDBJ databases">
        <authorList>
            <person name="Varghese N."/>
        </authorList>
    </citation>
    <scope>NUCLEOTIDE SEQUENCE [LARGE SCALE GENOMIC DNA]</scope>
    <source>
        <strain evidence="3">DSM 21843</strain>
    </source>
</reference>
<sequence>MATVINLRKSVETIRLSDDPDAKEYRIVFTDASLRKMGKAFEELKEAIDGYEDDKEKALEAARGFVIATAGQECWDDAVAYVDVNGDGEQACFLQLVPLMLSIGELVMERIGIESAERIRRYTAEAAHGAAFKLV</sequence>
<feature type="coiled-coil region" evidence="1">
    <location>
        <begin position="34"/>
        <end position="61"/>
    </location>
</feature>